<dbReference type="AlphaFoldDB" id="A0A1Y6K026"/>
<sequence length="65" mass="7544">MLEDLFQIFRGSTVNFPLHMNDKTQAKLYVQTHPQQDAKNLASLLGYNVRTIRTWRKSGPNQPEV</sequence>
<name>A0A1Y6K026_9LACO</name>
<evidence type="ECO:0008006" key="3">
    <source>
        <dbReference type="Google" id="ProtNLM"/>
    </source>
</evidence>
<reference evidence="2" key="1">
    <citation type="submission" date="2017-05" db="EMBL/GenBank/DDBJ databases">
        <authorList>
            <person name="Papadimitriou K."/>
        </authorList>
    </citation>
    <scope>NUCLEOTIDE SEQUENCE [LARGE SCALE GENOMIC DNA]</scope>
    <source>
        <strain evidence="2">ACA-DC 3411</strain>
    </source>
</reference>
<organism evidence="1 2">
    <name type="scientific">Levilactobacillus zymae</name>
    <dbReference type="NCBI Taxonomy" id="267363"/>
    <lineage>
        <taxon>Bacteria</taxon>
        <taxon>Bacillati</taxon>
        <taxon>Bacillota</taxon>
        <taxon>Bacilli</taxon>
        <taxon>Lactobacillales</taxon>
        <taxon>Lactobacillaceae</taxon>
        <taxon>Levilactobacillus</taxon>
    </lineage>
</organism>
<accession>A0A1Y6K026</accession>
<evidence type="ECO:0000313" key="2">
    <source>
        <dbReference type="Proteomes" id="UP000195412"/>
    </source>
</evidence>
<protein>
    <recommendedName>
        <fullName evidence="3">Helix-turn-helix domain-containing protein</fullName>
    </recommendedName>
</protein>
<dbReference type="Proteomes" id="UP000195412">
    <property type="component" value="Chromosome I"/>
</dbReference>
<evidence type="ECO:0000313" key="1">
    <source>
        <dbReference type="EMBL" id="SMS15556.1"/>
    </source>
</evidence>
<proteinExistence type="predicted"/>
<gene>
    <name evidence="1" type="ORF">LZ3411_2506</name>
</gene>
<dbReference type="KEGG" id="lzy:LZ3411_2506"/>
<dbReference type="EMBL" id="LT854705">
    <property type="protein sequence ID" value="SMS15556.1"/>
    <property type="molecule type" value="Genomic_DNA"/>
</dbReference>